<dbReference type="RefSeq" id="WP_099381315.1">
    <property type="nucleotide sequence ID" value="NZ_PEBD01000004.1"/>
</dbReference>
<reference evidence="2 3" key="1">
    <citation type="submission" date="2017-10" db="EMBL/GenBank/DDBJ databases">
        <title>The draft genome sequence of Williamsia sp. BULT 1.1 isolated from the semi-arid grassland soils from South Africa.</title>
        <authorList>
            <person name="Kabwe M.H."/>
            <person name="Govender N."/>
            <person name="Mutseka Lunga P."/>
            <person name="Vikram S."/>
            <person name="Makhalanyane T.P."/>
        </authorList>
    </citation>
    <scope>NUCLEOTIDE SEQUENCE [LARGE SCALE GENOMIC DNA]</scope>
    <source>
        <strain evidence="2 3">BULT 1.1</strain>
    </source>
</reference>
<dbReference type="PANTHER" id="PTHR34846:SF5">
    <property type="entry name" value="CARBOXYMUCONOLACTONE DECARBOXYLASE-LIKE DOMAIN-CONTAINING PROTEIN"/>
    <property type="match status" value="1"/>
</dbReference>
<dbReference type="EMBL" id="PEBD01000004">
    <property type="protein sequence ID" value="PHV68917.1"/>
    <property type="molecule type" value="Genomic_DNA"/>
</dbReference>
<evidence type="ECO:0000313" key="2">
    <source>
        <dbReference type="EMBL" id="PHV68917.1"/>
    </source>
</evidence>
<comment type="caution">
    <text evidence="2">The sequence shown here is derived from an EMBL/GenBank/DDBJ whole genome shotgun (WGS) entry which is preliminary data.</text>
</comment>
<feature type="domain" description="Carboxymuconolactone decarboxylase-like" evidence="1">
    <location>
        <begin position="46"/>
        <end position="125"/>
    </location>
</feature>
<dbReference type="Pfam" id="PF02627">
    <property type="entry name" value="CMD"/>
    <property type="match status" value="1"/>
</dbReference>
<dbReference type="PANTHER" id="PTHR34846">
    <property type="entry name" value="4-CARBOXYMUCONOLACTONE DECARBOXYLASE FAMILY PROTEIN (AFU_ORTHOLOGUE AFUA_6G11590)"/>
    <property type="match status" value="1"/>
</dbReference>
<proteinExistence type="predicted"/>
<dbReference type="Gene3D" id="1.20.1290.10">
    <property type="entry name" value="AhpD-like"/>
    <property type="match status" value="1"/>
</dbReference>
<dbReference type="InterPro" id="IPR003779">
    <property type="entry name" value="CMD-like"/>
</dbReference>
<accession>A0A2G3PSS5</accession>
<gene>
    <name evidence="2" type="ORF">CSW57_02575</name>
</gene>
<evidence type="ECO:0000313" key="3">
    <source>
        <dbReference type="Proteomes" id="UP000225108"/>
    </source>
</evidence>
<dbReference type="InterPro" id="IPR029032">
    <property type="entry name" value="AhpD-like"/>
</dbReference>
<dbReference type="GO" id="GO:0051920">
    <property type="term" value="F:peroxiredoxin activity"/>
    <property type="evidence" value="ECO:0007669"/>
    <property type="project" value="InterPro"/>
</dbReference>
<dbReference type="AlphaFoldDB" id="A0A2G3PSS5"/>
<protein>
    <submittedName>
        <fullName evidence="2">4-carboxymuconolactone decarboxylase</fullName>
    </submittedName>
</protein>
<name>A0A2G3PSS5_WILMA</name>
<sequence length="176" mass="19761">MSSQRIGPGNLRQLGPFNWVISKGAARALGLSDMHLFSTLGRGKGLFRGWLHYSAKMMPFGSLARHDTELVIIRTAHLRTCEYELDHHKRLGKRAGIDEAEFSRILQGPDAGWTGKELALLRAVDELVGTKDLSDVTWKELSAHLDDRRLIEFVLLVGQYDSLATTIGTLRIERDH</sequence>
<dbReference type="Proteomes" id="UP000225108">
    <property type="component" value="Unassembled WGS sequence"/>
</dbReference>
<evidence type="ECO:0000259" key="1">
    <source>
        <dbReference type="Pfam" id="PF02627"/>
    </source>
</evidence>
<dbReference type="SUPFAM" id="SSF69118">
    <property type="entry name" value="AhpD-like"/>
    <property type="match status" value="1"/>
</dbReference>
<organism evidence="2 3">
    <name type="scientific">Williamsia marianensis</name>
    <dbReference type="NCBI Taxonomy" id="85044"/>
    <lineage>
        <taxon>Bacteria</taxon>
        <taxon>Bacillati</taxon>
        <taxon>Actinomycetota</taxon>
        <taxon>Actinomycetes</taxon>
        <taxon>Mycobacteriales</taxon>
        <taxon>Nocardiaceae</taxon>
        <taxon>Williamsia</taxon>
    </lineage>
</organism>